<protein>
    <recommendedName>
        <fullName evidence="7">DUF2179 domain-containing protein</fullName>
    </recommendedName>
</protein>
<evidence type="ECO:0000259" key="7">
    <source>
        <dbReference type="Pfam" id="PF10035"/>
    </source>
</evidence>
<dbReference type="EMBL" id="VSSQ01132499">
    <property type="protein sequence ID" value="MPN59018.1"/>
    <property type="molecule type" value="Genomic_DNA"/>
</dbReference>
<sequence length="107" mass="12281">MGHGTTLMETTGGYSGEHRRMLKVIVFRMETSELKSFIASVDPVAFVSFSQVQSINGKGFEPFIISARGKKRILEKYESIKKKNKEHEEHHDGHPEEHHEEKKNDTI</sequence>
<proteinExistence type="predicted"/>
<evidence type="ECO:0000256" key="1">
    <source>
        <dbReference type="ARBA" id="ARBA00004651"/>
    </source>
</evidence>
<keyword evidence="2" id="KW-1003">Cell membrane</keyword>
<feature type="domain" description="DUF2179" evidence="7">
    <location>
        <begin position="3"/>
        <end position="57"/>
    </location>
</feature>
<accession>A0A645J5U5</accession>
<evidence type="ECO:0000256" key="3">
    <source>
        <dbReference type="ARBA" id="ARBA00022692"/>
    </source>
</evidence>
<evidence type="ECO:0000256" key="5">
    <source>
        <dbReference type="ARBA" id="ARBA00023136"/>
    </source>
</evidence>
<dbReference type="Pfam" id="PF10035">
    <property type="entry name" value="DUF2179"/>
    <property type="match status" value="1"/>
</dbReference>
<dbReference type="PANTHER" id="PTHR33545">
    <property type="entry name" value="UPF0750 MEMBRANE PROTEIN YITT-RELATED"/>
    <property type="match status" value="1"/>
</dbReference>
<comment type="caution">
    <text evidence="8">The sequence shown here is derived from an EMBL/GenBank/DDBJ whole genome shotgun (WGS) entry which is preliminary data.</text>
</comment>
<dbReference type="GO" id="GO:0005886">
    <property type="term" value="C:plasma membrane"/>
    <property type="evidence" value="ECO:0007669"/>
    <property type="project" value="UniProtKB-SubCell"/>
</dbReference>
<evidence type="ECO:0000256" key="2">
    <source>
        <dbReference type="ARBA" id="ARBA00022475"/>
    </source>
</evidence>
<dbReference type="Gene3D" id="3.30.70.120">
    <property type="match status" value="1"/>
</dbReference>
<comment type="subcellular location">
    <subcellularLocation>
        <location evidence="1">Cell membrane</location>
        <topology evidence="1">Multi-pass membrane protein</topology>
    </subcellularLocation>
</comment>
<dbReference type="CDD" id="cd16380">
    <property type="entry name" value="YitT_C"/>
    <property type="match status" value="1"/>
</dbReference>
<gene>
    <name evidence="8" type="ORF">SDC9_206735</name>
</gene>
<evidence type="ECO:0000313" key="8">
    <source>
        <dbReference type="EMBL" id="MPN59018.1"/>
    </source>
</evidence>
<dbReference type="AlphaFoldDB" id="A0A645J5U5"/>
<dbReference type="PANTHER" id="PTHR33545:SF5">
    <property type="entry name" value="UPF0750 MEMBRANE PROTEIN YITT"/>
    <property type="match status" value="1"/>
</dbReference>
<dbReference type="InterPro" id="IPR051461">
    <property type="entry name" value="UPF0750_membrane"/>
</dbReference>
<evidence type="ECO:0000256" key="4">
    <source>
        <dbReference type="ARBA" id="ARBA00022989"/>
    </source>
</evidence>
<name>A0A645J5U5_9ZZZZ</name>
<dbReference type="InterPro" id="IPR015867">
    <property type="entry name" value="N-reg_PII/ATP_PRibTrfase_C"/>
</dbReference>
<evidence type="ECO:0000256" key="6">
    <source>
        <dbReference type="SAM" id="MobiDB-lite"/>
    </source>
</evidence>
<dbReference type="InterPro" id="IPR019264">
    <property type="entry name" value="DUF2179"/>
</dbReference>
<organism evidence="8">
    <name type="scientific">bioreactor metagenome</name>
    <dbReference type="NCBI Taxonomy" id="1076179"/>
    <lineage>
        <taxon>unclassified sequences</taxon>
        <taxon>metagenomes</taxon>
        <taxon>ecological metagenomes</taxon>
    </lineage>
</organism>
<keyword evidence="3" id="KW-0812">Transmembrane</keyword>
<reference evidence="8" key="1">
    <citation type="submission" date="2019-08" db="EMBL/GenBank/DDBJ databases">
        <authorList>
            <person name="Kucharzyk K."/>
            <person name="Murdoch R.W."/>
            <person name="Higgins S."/>
            <person name="Loffler F."/>
        </authorList>
    </citation>
    <scope>NUCLEOTIDE SEQUENCE</scope>
</reference>
<feature type="region of interest" description="Disordered" evidence="6">
    <location>
        <begin position="80"/>
        <end position="107"/>
    </location>
</feature>
<keyword evidence="4" id="KW-1133">Transmembrane helix</keyword>
<keyword evidence="5" id="KW-0472">Membrane</keyword>